<dbReference type="InterPro" id="IPR055693">
    <property type="entry name" value="DUF7269"/>
</dbReference>
<evidence type="ECO:0000313" key="2">
    <source>
        <dbReference type="EMBL" id="ELY91327.1"/>
    </source>
</evidence>
<keyword evidence="3" id="KW-1185">Reference proteome</keyword>
<proteinExistence type="predicted"/>
<dbReference type="AlphaFoldDB" id="M0A0G5"/>
<feature type="compositionally biased region" description="Basic and acidic residues" evidence="1">
    <location>
        <begin position="86"/>
        <end position="96"/>
    </location>
</feature>
<dbReference type="PATRIC" id="fig|1227493.4.peg.1949"/>
<evidence type="ECO:0000256" key="1">
    <source>
        <dbReference type="SAM" id="MobiDB-lite"/>
    </source>
</evidence>
<evidence type="ECO:0000313" key="3">
    <source>
        <dbReference type="Proteomes" id="UP000011519"/>
    </source>
</evidence>
<dbReference type="EMBL" id="AOIM01000031">
    <property type="protein sequence ID" value="ELY91327.1"/>
    <property type="molecule type" value="Genomic_DNA"/>
</dbReference>
<feature type="region of interest" description="Disordered" evidence="1">
    <location>
        <begin position="233"/>
        <end position="329"/>
    </location>
</feature>
<reference evidence="2 3" key="1">
    <citation type="journal article" date="2014" name="PLoS Genet.">
        <title>Phylogenetically driven sequencing of extremely halophilic archaea reveals strategies for static and dynamic osmo-response.</title>
        <authorList>
            <person name="Becker E.A."/>
            <person name="Seitzer P.M."/>
            <person name="Tritt A."/>
            <person name="Larsen D."/>
            <person name="Krusor M."/>
            <person name="Yao A.I."/>
            <person name="Wu D."/>
            <person name="Madern D."/>
            <person name="Eisen J.A."/>
            <person name="Darling A.E."/>
            <person name="Facciotti M.T."/>
        </authorList>
    </citation>
    <scope>NUCLEOTIDE SEQUENCE [LARGE SCALE GENOMIC DNA]</scope>
    <source>
        <strain evidence="2 3">JCM 10989</strain>
    </source>
</reference>
<sequence length="329" mass="34878">MSNRSIWNVLLGLLAACTLVFGAVLAITPESLPTPVLEQITEVEQASNPQDVIMAISGVVGLFALWRTYFSGATDADSAGDSSPIHTDEPNAHRTETGTGRSRIHSSRNRQSDSEPPVGRIVGGETTARVEETLHALKHGHKRPEQTAVIVDDLRQSVRTIEAAQGCGEQADERIRRGEWTTDRIAATFLGDASAGRLSLWHRLRRWLFPGRTFERRLERTVDEIERHALEFDSSEVSPVDGAGGEYGDGGGAGDSDDTGASASAGAGDGDDVGVGVGVSAGTGTADESVTEDNTSGTDDRDATEGGEKDGNRDSESEPAAERTEVTHA</sequence>
<dbReference type="OrthoDB" id="307812at2157"/>
<dbReference type="Pfam" id="PF23933">
    <property type="entry name" value="DUF7269"/>
    <property type="match status" value="1"/>
</dbReference>
<feature type="compositionally biased region" description="Basic and acidic residues" evidence="1">
    <location>
        <begin position="298"/>
        <end position="329"/>
    </location>
</feature>
<comment type="caution">
    <text evidence="2">The sequence shown here is derived from an EMBL/GenBank/DDBJ whole genome shotgun (WGS) entry which is preliminary data.</text>
</comment>
<protein>
    <submittedName>
        <fullName evidence="2">Uncharacterized protein</fullName>
    </submittedName>
</protein>
<accession>M0A0G5</accession>
<organism evidence="2 3">
    <name type="scientific">Natrialba hulunbeirensis JCM 10989</name>
    <dbReference type="NCBI Taxonomy" id="1227493"/>
    <lineage>
        <taxon>Archaea</taxon>
        <taxon>Methanobacteriati</taxon>
        <taxon>Methanobacteriota</taxon>
        <taxon>Stenosarchaea group</taxon>
        <taxon>Halobacteria</taxon>
        <taxon>Halobacteriales</taxon>
        <taxon>Natrialbaceae</taxon>
        <taxon>Natrialba</taxon>
    </lineage>
</organism>
<name>M0A0G5_9EURY</name>
<gene>
    <name evidence="2" type="ORF">C483_09816</name>
</gene>
<dbReference type="PROSITE" id="PS51257">
    <property type="entry name" value="PROKAR_LIPOPROTEIN"/>
    <property type="match status" value="1"/>
</dbReference>
<dbReference type="RefSeq" id="WP_006653166.1">
    <property type="nucleotide sequence ID" value="NZ_AOIM01000031.1"/>
</dbReference>
<dbReference type="STRING" id="1227493.C483_09816"/>
<feature type="region of interest" description="Disordered" evidence="1">
    <location>
        <begin position="75"/>
        <end position="124"/>
    </location>
</feature>
<feature type="compositionally biased region" description="Gly residues" evidence="1">
    <location>
        <begin position="242"/>
        <end position="254"/>
    </location>
</feature>
<dbReference type="Proteomes" id="UP000011519">
    <property type="component" value="Unassembled WGS sequence"/>
</dbReference>